<dbReference type="Proteomes" id="UP001301769">
    <property type="component" value="Unassembled WGS sequence"/>
</dbReference>
<dbReference type="PANTHER" id="PTHR35896">
    <property type="entry name" value="IG-LIKE DOMAIN-CONTAINING PROTEIN"/>
    <property type="match status" value="1"/>
</dbReference>
<evidence type="ECO:0000313" key="3">
    <source>
        <dbReference type="EMBL" id="KAK4216775.1"/>
    </source>
</evidence>
<keyword evidence="4" id="KW-1185">Reference proteome</keyword>
<dbReference type="PANTHER" id="PTHR35896:SF3">
    <property type="entry name" value="MAJOR FACILITATOR SUPERFAMILY TRANSPORTER"/>
    <property type="match status" value="1"/>
</dbReference>
<proteinExistence type="predicted"/>
<reference evidence="3" key="2">
    <citation type="submission" date="2023-05" db="EMBL/GenBank/DDBJ databases">
        <authorList>
            <consortium name="Lawrence Berkeley National Laboratory"/>
            <person name="Steindorff A."/>
            <person name="Hensen N."/>
            <person name="Bonometti L."/>
            <person name="Westerberg I."/>
            <person name="Brannstrom I.O."/>
            <person name="Guillou S."/>
            <person name="Cros-Aarteil S."/>
            <person name="Calhoun S."/>
            <person name="Haridas S."/>
            <person name="Kuo A."/>
            <person name="Mondo S."/>
            <person name="Pangilinan J."/>
            <person name="Riley R."/>
            <person name="Labutti K."/>
            <person name="Andreopoulos B."/>
            <person name="Lipzen A."/>
            <person name="Chen C."/>
            <person name="Yanf M."/>
            <person name="Daum C."/>
            <person name="Ng V."/>
            <person name="Clum A."/>
            <person name="Ohm R."/>
            <person name="Martin F."/>
            <person name="Silar P."/>
            <person name="Natvig D."/>
            <person name="Lalanne C."/>
            <person name="Gautier V."/>
            <person name="Ament-Velasquez S.L."/>
            <person name="Kruys A."/>
            <person name="Hutchinson M.I."/>
            <person name="Powell A.J."/>
            <person name="Barry K."/>
            <person name="Miller A.N."/>
            <person name="Grigoriev I.V."/>
            <person name="Debuchy R."/>
            <person name="Gladieux P."/>
            <person name="Thoren M.H."/>
            <person name="Johannesson H."/>
        </authorList>
    </citation>
    <scope>NUCLEOTIDE SEQUENCE</scope>
    <source>
        <strain evidence="3">PSN293</strain>
    </source>
</reference>
<reference evidence="3" key="1">
    <citation type="journal article" date="2023" name="Mol. Phylogenet. Evol.">
        <title>Genome-scale phylogeny and comparative genomics of the fungal order Sordariales.</title>
        <authorList>
            <person name="Hensen N."/>
            <person name="Bonometti L."/>
            <person name="Westerberg I."/>
            <person name="Brannstrom I.O."/>
            <person name="Guillou S."/>
            <person name="Cros-Aarteil S."/>
            <person name="Calhoun S."/>
            <person name="Haridas S."/>
            <person name="Kuo A."/>
            <person name="Mondo S."/>
            <person name="Pangilinan J."/>
            <person name="Riley R."/>
            <person name="LaButti K."/>
            <person name="Andreopoulos B."/>
            <person name="Lipzen A."/>
            <person name="Chen C."/>
            <person name="Yan M."/>
            <person name="Daum C."/>
            <person name="Ng V."/>
            <person name="Clum A."/>
            <person name="Steindorff A."/>
            <person name="Ohm R.A."/>
            <person name="Martin F."/>
            <person name="Silar P."/>
            <person name="Natvig D.O."/>
            <person name="Lalanne C."/>
            <person name="Gautier V."/>
            <person name="Ament-Velasquez S.L."/>
            <person name="Kruys A."/>
            <person name="Hutchinson M.I."/>
            <person name="Powell A.J."/>
            <person name="Barry K."/>
            <person name="Miller A.N."/>
            <person name="Grigoriev I.V."/>
            <person name="Debuchy R."/>
            <person name="Gladieux P."/>
            <person name="Hiltunen Thoren M."/>
            <person name="Johannesson H."/>
        </authorList>
    </citation>
    <scope>NUCLEOTIDE SEQUENCE</scope>
    <source>
        <strain evidence="3">PSN293</strain>
    </source>
</reference>
<keyword evidence="2" id="KW-0472">Membrane</keyword>
<name>A0AAN7BDA5_9PEZI</name>
<evidence type="ECO:0000313" key="4">
    <source>
        <dbReference type="Proteomes" id="UP001301769"/>
    </source>
</evidence>
<dbReference type="AlphaFoldDB" id="A0AAN7BDA5"/>
<dbReference type="InterPro" id="IPR053008">
    <property type="entry name" value="Phomopsin_biosynth_assoc"/>
</dbReference>
<evidence type="ECO:0000256" key="2">
    <source>
        <dbReference type="SAM" id="Phobius"/>
    </source>
</evidence>
<organism evidence="3 4">
    <name type="scientific">Rhypophila decipiens</name>
    <dbReference type="NCBI Taxonomy" id="261697"/>
    <lineage>
        <taxon>Eukaryota</taxon>
        <taxon>Fungi</taxon>
        <taxon>Dikarya</taxon>
        <taxon>Ascomycota</taxon>
        <taxon>Pezizomycotina</taxon>
        <taxon>Sordariomycetes</taxon>
        <taxon>Sordariomycetidae</taxon>
        <taxon>Sordariales</taxon>
        <taxon>Naviculisporaceae</taxon>
        <taxon>Rhypophila</taxon>
    </lineage>
</organism>
<comment type="caution">
    <text evidence="3">The sequence shown here is derived from an EMBL/GenBank/DDBJ whole genome shotgun (WGS) entry which is preliminary data.</text>
</comment>
<feature type="region of interest" description="Disordered" evidence="1">
    <location>
        <begin position="19"/>
        <end position="38"/>
    </location>
</feature>
<accession>A0AAN7BDA5</accession>
<keyword evidence="2" id="KW-0812">Transmembrane</keyword>
<gene>
    <name evidence="3" type="ORF">QBC37DRAFT_80813</name>
</gene>
<keyword evidence="2" id="KW-1133">Transmembrane helix</keyword>
<protein>
    <submittedName>
        <fullName evidence="3">Uncharacterized protein</fullName>
    </submittedName>
</protein>
<dbReference type="EMBL" id="MU858065">
    <property type="protein sequence ID" value="KAK4216775.1"/>
    <property type="molecule type" value="Genomic_DNA"/>
</dbReference>
<feature type="transmembrane region" description="Helical" evidence="2">
    <location>
        <begin position="48"/>
        <end position="77"/>
    </location>
</feature>
<evidence type="ECO:0000256" key="1">
    <source>
        <dbReference type="SAM" id="MobiDB-lite"/>
    </source>
</evidence>
<sequence length="235" mass="25933">MDQYVATVKRFLPKSKEDGYANISTNDQDNYSEPPRTKDWRPSTLLSALLKLTIISLALHSLISLSITTITTFFLAASLPPCYCGTSVSEAVSLNCKFDSLSTSWLPPHCRDDELTALFERAGPGPNGEWTYYRTQPHLGDNLTAAAKFTVDELALLSEKSEAERQVVATVEWHDKHCFFLLLKMVRGKAPRMGYTGFPEVLGHAEHCAMSMVQAQGVPGYYPIIGVVPGFGDPV</sequence>
<feature type="compositionally biased region" description="Polar residues" evidence="1">
    <location>
        <begin position="22"/>
        <end position="31"/>
    </location>
</feature>